<sequence>MTLLLISSSFKEDASDFDVSEEDSDSDESGSEEEDDEEYDYYSDVFIYKVEFIEIFQILKSEDSDKILSYLFDQILYFNDPDDVDPDQVPQDMIVAVSIHHFFRFILNFSYGKKKAKIKHKTFTKKIQENWNNTSQWEHISNRSESSSDSREGTDGNKISKKVEDKKGKNKNVVQSPNTVTKPNVGIDGNNTSENVDNNKEIEGNNISKNVDNNKGKNENVVQSPNTVTIPNVGIDESSSS</sequence>
<feature type="region of interest" description="Disordered" evidence="1">
    <location>
        <begin position="1"/>
        <end position="38"/>
    </location>
</feature>
<evidence type="ECO:0000313" key="2">
    <source>
        <dbReference type="EMBL" id="KAJ3425109.1"/>
    </source>
</evidence>
<proteinExistence type="predicted"/>
<evidence type="ECO:0000313" key="3">
    <source>
        <dbReference type="Proteomes" id="UP001146793"/>
    </source>
</evidence>
<feature type="region of interest" description="Disordered" evidence="1">
    <location>
        <begin position="134"/>
        <end position="241"/>
    </location>
</feature>
<dbReference type="EMBL" id="JANTQA010000070">
    <property type="protein sequence ID" value="KAJ3425109.1"/>
    <property type="molecule type" value="Genomic_DNA"/>
</dbReference>
<feature type="compositionally biased region" description="Acidic residues" evidence="1">
    <location>
        <begin position="15"/>
        <end position="38"/>
    </location>
</feature>
<dbReference type="Proteomes" id="UP001146793">
    <property type="component" value="Unassembled WGS sequence"/>
</dbReference>
<feature type="compositionally biased region" description="Basic and acidic residues" evidence="1">
    <location>
        <begin position="140"/>
        <end position="155"/>
    </location>
</feature>
<organism evidence="2 3">
    <name type="scientific">Anaeramoeba flamelloides</name>
    <dbReference type="NCBI Taxonomy" id="1746091"/>
    <lineage>
        <taxon>Eukaryota</taxon>
        <taxon>Metamonada</taxon>
        <taxon>Anaeramoebidae</taxon>
        <taxon>Anaeramoeba</taxon>
    </lineage>
</organism>
<dbReference type="AlphaFoldDB" id="A0AAV7YCA8"/>
<comment type="caution">
    <text evidence="2">The sequence shown here is derived from an EMBL/GenBank/DDBJ whole genome shotgun (WGS) entry which is preliminary data.</text>
</comment>
<evidence type="ECO:0000256" key="1">
    <source>
        <dbReference type="SAM" id="MobiDB-lite"/>
    </source>
</evidence>
<name>A0AAV7YCA8_9EUKA</name>
<feature type="compositionally biased region" description="Polar residues" evidence="1">
    <location>
        <begin position="220"/>
        <end position="230"/>
    </location>
</feature>
<protein>
    <submittedName>
        <fullName evidence="2">Uncharacterized protein</fullName>
    </submittedName>
</protein>
<reference evidence="2" key="1">
    <citation type="submission" date="2022-08" db="EMBL/GenBank/DDBJ databases">
        <title>Novel sulphate-reducing endosymbionts in the free-living metamonad Anaeramoeba.</title>
        <authorList>
            <person name="Jerlstrom-Hultqvist J."/>
            <person name="Cepicka I."/>
            <person name="Gallot-Lavallee L."/>
            <person name="Salas-Leiva D."/>
            <person name="Curtis B.A."/>
            <person name="Zahonova K."/>
            <person name="Pipaliya S."/>
            <person name="Dacks J."/>
            <person name="Roger A.J."/>
        </authorList>
    </citation>
    <scope>NUCLEOTIDE SEQUENCE</scope>
    <source>
        <strain evidence="2">Busselton2</strain>
    </source>
</reference>
<gene>
    <name evidence="2" type="ORF">M0812_27543</name>
</gene>
<accession>A0AAV7YCA8</accession>